<dbReference type="PANTHER" id="PTHR11242">
    <property type="entry name" value="ARYL HYDROCARBON RECEPTOR INTERACTING PROTEIN RELATED"/>
    <property type="match status" value="1"/>
</dbReference>
<keyword evidence="2" id="KW-0802">TPR repeat</keyword>
<keyword evidence="5" id="KW-1185">Reference proteome</keyword>
<dbReference type="RefSeq" id="XP_002674524.1">
    <property type="nucleotide sequence ID" value="XM_002674478.1"/>
</dbReference>
<evidence type="ECO:0000256" key="1">
    <source>
        <dbReference type="ARBA" id="ARBA00022737"/>
    </source>
</evidence>
<evidence type="ECO:0000256" key="2">
    <source>
        <dbReference type="ARBA" id="ARBA00022803"/>
    </source>
</evidence>
<dbReference type="OMA" id="IETCQNI"/>
<protein>
    <submittedName>
        <fullName evidence="4">Predicted protein</fullName>
    </submittedName>
</protein>
<dbReference type="InParanoid" id="D2VMR5"/>
<accession>D2VMR5</accession>
<dbReference type="VEuPathDB" id="AmoebaDB:NAEGRDRAFT_50835"/>
<evidence type="ECO:0000313" key="5">
    <source>
        <dbReference type="Proteomes" id="UP000006671"/>
    </source>
</evidence>
<organism evidence="5">
    <name type="scientific">Naegleria gruberi</name>
    <name type="common">Amoeba</name>
    <dbReference type="NCBI Taxonomy" id="5762"/>
    <lineage>
        <taxon>Eukaryota</taxon>
        <taxon>Discoba</taxon>
        <taxon>Heterolobosea</taxon>
        <taxon>Tetramitia</taxon>
        <taxon>Eutetramitia</taxon>
        <taxon>Vahlkampfiidae</taxon>
        <taxon>Naegleria</taxon>
    </lineage>
</organism>
<feature type="region of interest" description="Disordered" evidence="3">
    <location>
        <begin position="1"/>
        <end position="47"/>
    </location>
</feature>
<proteinExistence type="predicted"/>
<sequence length="412" mass="48262">MSQHQDKETMQQCAPSHGDNGSEEFISVDEVNKASESSASDSMIMDDKQVNSDENAAIYEKKIPKALIELKKIFSDDFDFEVLKNTYGLSKNEALVEGIEKENRLKLNKVPPVFFKCIHTLKLGERAFFKIHKDLYPELKVTRLDPVQDDVETTKLIDLLKCHDYYGVQYISITHLELKEAPSPKASFEEHLEQISKKRLEGNVLFKECSFAKALKTYNTGIIFVNEAKLDDGKIDEQKAILKEERIKLLTNIVRCQNSLNNEKNHKLCLDTCDKILFYEPENHNAFYFKAKTYNTLDDYSRGLECMEKAKHYFSTYQQKNSSDPIQQKKDAELKSRMEIIERQLLKKKKLQEVQDNKLMKSKMTNMFSEELYADTEPYDEEEYWRKQQEEDERLGRKPWFMSDGTIHYQQL</sequence>
<dbReference type="OrthoDB" id="1902587at2759"/>
<dbReference type="SUPFAM" id="SSF48452">
    <property type="entry name" value="TPR-like"/>
    <property type="match status" value="1"/>
</dbReference>
<dbReference type="InterPro" id="IPR011990">
    <property type="entry name" value="TPR-like_helical_dom_sf"/>
</dbReference>
<dbReference type="GeneID" id="8851367"/>
<dbReference type="PANTHER" id="PTHR11242:SF0">
    <property type="entry name" value="TPR_REGION DOMAIN-CONTAINING PROTEIN"/>
    <property type="match status" value="1"/>
</dbReference>
<keyword evidence="1" id="KW-0677">Repeat</keyword>
<dbReference type="KEGG" id="ngr:NAEGRDRAFT_50835"/>
<dbReference type="Gene3D" id="1.25.40.10">
    <property type="entry name" value="Tetratricopeptide repeat domain"/>
    <property type="match status" value="1"/>
</dbReference>
<gene>
    <name evidence="4" type="ORF">NAEGRDRAFT_50835</name>
</gene>
<evidence type="ECO:0000256" key="3">
    <source>
        <dbReference type="SAM" id="MobiDB-lite"/>
    </source>
</evidence>
<dbReference type="AlphaFoldDB" id="D2VMR5"/>
<dbReference type="Proteomes" id="UP000006671">
    <property type="component" value="Unassembled WGS sequence"/>
</dbReference>
<dbReference type="InterPro" id="IPR039663">
    <property type="entry name" value="AIP/AIPL1/TTC9"/>
</dbReference>
<reference evidence="4 5" key="1">
    <citation type="journal article" date="2010" name="Cell">
        <title>The genome of Naegleria gruberi illuminates early eukaryotic versatility.</title>
        <authorList>
            <person name="Fritz-Laylin L.K."/>
            <person name="Prochnik S.E."/>
            <person name="Ginger M.L."/>
            <person name="Dacks J.B."/>
            <person name="Carpenter M.L."/>
            <person name="Field M.C."/>
            <person name="Kuo A."/>
            <person name="Paredez A."/>
            <person name="Chapman J."/>
            <person name="Pham J."/>
            <person name="Shu S."/>
            <person name="Neupane R."/>
            <person name="Cipriano M."/>
            <person name="Mancuso J."/>
            <person name="Tu H."/>
            <person name="Salamov A."/>
            <person name="Lindquist E."/>
            <person name="Shapiro H."/>
            <person name="Lucas S."/>
            <person name="Grigoriev I.V."/>
            <person name="Cande W.Z."/>
            <person name="Fulton C."/>
            <person name="Rokhsar D.S."/>
            <person name="Dawson S.C."/>
        </authorList>
    </citation>
    <scope>NUCLEOTIDE SEQUENCE [LARGE SCALE GENOMIC DNA]</scope>
    <source>
        <strain evidence="4 5">NEG-M</strain>
    </source>
</reference>
<name>D2VMR5_NAEGR</name>
<dbReference type="EMBL" id="GG738883">
    <property type="protein sequence ID" value="EFC41780.1"/>
    <property type="molecule type" value="Genomic_DNA"/>
</dbReference>
<evidence type="ECO:0000313" key="4">
    <source>
        <dbReference type="EMBL" id="EFC41780.1"/>
    </source>
</evidence>